<organism evidence="1 2">
    <name type="scientific">Pseudomonas fluorescens</name>
    <dbReference type="NCBI Taxonomy" id="294"/>
    <lineage>
        <taxon>Bacteria</taxon>
        <taxon>Pseudomonadati</taxon>
        <taxon>Pseudomonadota</taxon>
        <taxon>Gammaproteobacteria</taxon>
        <taxon>Pseudomonadales</taxon>
        <taxon>Pseudomonadaceae</taxon>
        <taxon>Pseudomonas</taxon>
    </lineage>
</organism>
<proteinExistence type="predicted"/>
<dbReference type="AlphaFoldDB" id="A0AAP8YXS2"/>
<reference evidence="1 2" key="1">
    <citation type="submission" date="2019-03" db="EMBL/GenBank/DDBJ databases">
        <title>Complete genome sequence of the plant growth promoting strain Pseudomonas fluorescens LBUM677.</title>
        <authorList>
            <person name="Novinscak A."/>
            <person name="Joly D."/>
            <person name="Filion M."/>
        </authorList>
    </citation>
    <scope>NUCLEOTIDE SEQUENCE [LARGE SCALE GENOMIC DNA]</scope>
    <source>
        <strain evidence="1 2">LBUM677</strain>
    </source>
</reference>
<dbReference type="Proteomes" id="UP000295797">
    <property type="component" value="Chromosome"/>
</dbReference>
<name>A0AAP8YXS2_PSEFL</name>
<sequence length="62" mass="7345">MRVSDRSLNCRGLNSGRFLWERACSRRRSVLQRTGCLARPLREQARSHNCRSARNHKLRAFF</sequence>
<evidence type="ECO:0000313" key="1">
    <source>
        <dbReference type="EMBL" id="QBX39617.1"/>
    </source>
</evidence>
<evidence type="ECO:0000313" key="2">
    <source>
        <dbReference type="Proteomes" id="UP000295797"/>
    </source>
</evidence>
<accession>A0AAP8YXS2</accession>
<dbReference type="EMBL" id="CP038438">
    <property type="protein sequence ID" value="QBX39617.1"/>
    <property type="molecule type" value="Genomic_DNA"/>
</dbReference>
<gene>
    <name evidence="1" type="ORF">E4T63_03090</name>
</gene>
<protein>
    <submittedName>
        <fullName evidence="1">Uncharacterized protein</fullName>
    </submittedName>
</protein>